<evidence type="ECO:0000259" key="6">
    <source>
        <dbReference type="PROSITE" id="PS50931"/>
    </source>
</evidence>
<protein>
    <submittedName>
        <fullName evidence="7">Transcriptional regulator, LysR family</fullName>
    </submittedName>
</protein>
<dbReference type="PANTHER" id="PTHR30537">
    <property type="entry name" value="HTH-TYPE TRANSCRIPTIONAL REGULATOR"/>
    <property type="match status" value="1"/>
</dbReference>
<dbReference type="InterPro" id="IPR000847">
    <property type="entry name" value="LysR_HTH_N"/>
</dbReference>
<dbReference type="InterPro" id="IPR005119">
    <property type="entry name" value="LysR_subst-bd"/>
</dbReference>
<evidence type="ECO:0000256" key="3">
    <source>
        <dbReference type="ARBA" id="ARBA00023125"/>
    </source>
</evidence>
<feature type="chain" id="PRO_5022011938" evidence="5">
    <location>
        <begin position="24"/>
        <end position="323"/>
    </location>
</feature>
<dbReference type="PANTHER" id="PTHR30537:SF5">
    <property type="entry name" value="HTH-TYPE TRANSCRIPTIONAL ACTIVATOR TTDR-RELATED"/>
    <property type="match status" value="1"/>
</dbReference>
<evidence type="ECO:0000256" key="4">
    <source>
        <dbReference type="ARBA" id="ARBA00023163"/>
    </source>
</evidence>
<dbReference type="GO" id="GO:0003700">
    <property type="term" value="F:DNA-binding transcription factor activity"/>
    <property type="evidence" value="ECO:0007669"/>
    <property type="project" value="InterPro"/>
</dbReference>
<dbReference type="InterPro" id="IPR036388">
    <property type="entry name" value="WH-like_DNA-bd_sf"/>
</dbReference>
<dbReference type="PRINTS" id="PR00039">
    <property type="entry name" value="HTHLYSR"/>
</dbReference>
<dbReference type="GO" id="GO:0003677">
    <property type="term" value="F:DNA binding"/>
    <property type="evidence" value="ECO:0007669"/>
    <property type="project" value="UniProtKB-KW"/>
</dbReference>
<keyword evidence="4" id="KW-0804">Transcription</keyword>
<organism evidence="7 8">
    <name type="scientific">Roseibium hamelinense</name>
    <dbReference type="NCBI Taxonomy" id="150831"/>
    <lineage>
        <taxon>Bacteria</taxon>
        <taxon>Pseudomonadati</taxon>
        <taxon>Pseudomonadota</taxon>
        <taxon>Alphaproteobacteria</taxon>
        <taxon>Hyphomicrobiales</taxon>
        <taxon>Stappiaceae</taxon>
        <taxon>Roseibium</taxon>
    </lineage>
</organism>
<dbReference type="SUPFAM" id="SSF53850">
    <property type="entry name" value="Periplasmic binding protein-like II"/>
    <property type="match status" value="1"/>
</dbReference>
<feature type="domain" description="HTH lysR-type" evidence="6">
    <location>
        <begin position="1"/>
        <end position="59"/>
    </location>
</feature>
<dbReference type="SUPFAM" id="SSF46785">
    <property type="entry name" value="Winged helix' DNA-binding domain"/>
    <property type="match status" value="1"/>
</dbReference>
<name>A0A562T7P5_9HYPH</name>
<comment type="caution">
    <text evidence="7">The sequence shown here is derived from an EMBL/GenBank/DDBJ whole genome shotgun (WGS) entry which is preliminary data.</text>
</comment>
<dbReference type="Pfam" id="PF00126">
    <property type="entry name" value="HTH_1"/>
    <property type="match status" value="1"/>
</dbReference>
<dbReference type="PROSITE" id="PS50931">
    <property type="entry name" value="HTH_LYSR"/>
    <property type="match status" value="1"/>
</dbReference>
<evidence type="ECO:0000256" key="1">
    <source>
        <dbReference type="ARBA" id="ARBA00009437"/>
    </source>
</evidence>
<dbReference type="FunFam" id="1.10.10.10:FF:000001">
    <property type="entry name" value="LysR family transcriptional regulator"/>
    <property type="match status" value="1"/>
</dbReference>
<dbReference type="InterPro" id="IPR036390">
    <property type="entry name" value="WH_DNA-bd_sf"/>
</dbReference>
<evidence type="ECO:0000313" key="7">
    <source>
        <dbReference type="EMBL" id="TWI89532.1"/>
    </source>
</evidence>
<dbReference type="Pfam" id="PF03466">
    <property type="entry name" value="LysR_substrate"/>
    <property type="match status" value="1"/>
</dbReference>
<dbReference type="InterPro" id="IPR058163">
    <property type="entry name" value="LysR-type_TF_proteobact-type"/>
</dbReference>
<dbReference type="Gene3D" id="3.40.190.290">
    <property type="match status" value="1"/>
</dbReference>
<dbReference type="CDD" id="cd08422">
    <property type="entry name" value="PBP2_CrgA_like"/>
    <property type="match status" value="1"/>
</dbReference>
<accession>A0A562T7P5</accession>
<keyword evidence="3" id="KW-0238">DNA-binding</keyword>
<evidence type="ECO:0000256" key="2">
    <source>
        <dbReference type="ARBA" id="ARBA00023015"/>
    </source>
</evidence>
<reference evidence="7 8" key="1">
    <citation type="submission" date="2019-07" db="EMBL/GenBank/DDBJ databases">
        <title>Genomic Encyclopedia of Archaeal and Bacterial Type Strains, Phase II (KMG-II): from individual species to whole genera.</title>
        <authorList>
            <person name="Goeker M."/>
        </authorList>
    </citation>
    <scope>NUCLEOTIDE SEQUENCE [LARGE SCALE GENOMIC DNA]</scope>
    <source>
        <strain evidence="7 8">ATCC BAA-252</strain>
    </source>
</reference>
<evidence type="ECO:0000256" key="5">
    <source>
        <dbReference type="SAM" id="SignalP"/>
    </source>
</evidence>
<dbReference type="OrthoDB" id="9813056at2"/>
<evidence type="ECO:0000313" key="8">
    <source>
        <dbReference type="Proteomes" id="UP000320593"/>
    </source>
</evidence>
<gene>
    <name evidence="7" type="ORF">JM93_01735</name>
</gene>
<keyword evidence="8" id="KW-1185">Reference proteome</keyword>
<dbReference type="AlphaFoldDB" id="A0A562T7P5"/>
<comment type="similarity">
    <text evidence="1">Belongs to the LysR transcriptional regulatory family.</text>
</comment>
<dbReference type="Gene3D" id="1.10.10.10">
    <property type="entry name" value="Winged helix-like DNA-binding domain superfamily/Winged helix DNA-binding domain"/>
    <property type="match status" value="1"/>
</dbReference>
<feature type="signal peptide" evidence="5">
    <location>
        <begin position="1"/>
        <end position="23"/>
    </location>
</feature>
<dbReference type="EMBL" id="VLLF01000003">
    <property type="protein sequence ID" value="TWI89532.1"/>
    <property type="molecule type" value="Genomic_DNA"/>
</dbReference>
<dbReference type="Proteomes" id="UP000320593">
    <property type="component" value="Unassembled WGS sequence"/>
</dbReference>
<dbReference type="RefSeq" id="WP_145342232.1">
    <property type="nucleotide sequence ID" value="NZ_SMLY01000041.1"/>
</dbReference>
<proteinExistence type="inferred from homology"/>
<keyword evidence="2" id="KW-0805">Transcription regulation</keyword>
<sequence>MDKISALTSFVHAVKLGSFSAAAAHLGISQPAVSQQVRTLEETLGTRLITRTTRRLSMTEAGERYFAYACDILEQIAEADRSVQSAEAQMSGRLAVSLPVGFAETVLAEFVVGFKKAHPDIFLDIQLTDDFVDLQKERVDVAIRMGDIRDERLIVKKLGEAHRCFVASPDYLDRRGRPATPADLKHHDFLLYPRTAADGQLALQGTCGKRTSIPVSPVMVINNSATLRHAALSGLGISPAVSWLAKPHLDSGALEVILPDWMYPAHPIHAVYPSNRYIPLKVRRFVSDMTAFFNAAGAFCAPPVSSDKIFSQARPVLMDASTG</sequence>
<keyword evidence="5" id="KW-0732">Signal</keyword>